<organism evidence="5">
    <name type="scientific">Fopius arisanus</name>
    <dbReference type="NCBI Taxonomy" id="64838"/>
    <lineage>
        <taxon>Eukaryota</taxon>
        <taxon>Metazoa</taxon>
        <taxon>Ecdysozoa</taxon>
        <taxon>Arthropoda</taxon>
        <taxon>Hexapoda</taxon>
        <taxon>Insecta</taxon>
        <taxon>Pterygota</taxon>
        <taxon>Neoptera</taxon>
        <taxon>Endopterygota</taxon>
        <taxon>Hymenoptera</taxon>
        <taxon>Apocrita</taxon>
        <taxon>Ichneumonoidea</taxon>
        <taxon>Braconidae</taxon>
        <taxon>Opiinae</taxon>
        <taxon>Fopius</taxon>
    </lineage>
</organism>
<dbReference type="PROSITE" id="PS50835">
    <property type="entry name" value="IG_LIKE"/>
    <property type="match status" value="2"/>
</dbReference>
<dbReference type="AlphaFoldDB" id="A0A0C9QQA6"/>
<dbReference type="Proteomes" id="UP000694866">
    <property type="component" value="Unplaced"/>
</dbReference>
<dbReference type="RefSeq" id="XP_011313330.1">
    <property type="nucleotide sequence ID" value="XM_011315028.1"/>
</dbReference>
<evidence type="ECO:0000256" key="1">
    <source>
        <dbReference type="ARBA" id="ARBA00004167"/>
    </source>
</evidence>
<sequence>MDVYFPNISIYYFLVLIPGILSVKNGQIIIPPIVQCGDTVSLACLYELEKGPLYTIKWYLNDQEFYQYVPESEQPQNSYLIWKDMKIDVSNSDSHEVTLLNVSREMTGYYKCEITEDYPSYHTVILGGRMQVVVVPEEKPLLILGRPRPSPGDKMIANCTSGAAYPAPNITWTINGSPKNDTLIIRREVTGINQLWESTSEFELELSSDHFQNGQLRLACFATIDGVYTSSAETIITEDKPLIASITGDASPHNHGANSASAPISRPPPVCTCIHPYPWKKGWPIAVYMILLSYFCR</sequence>
<name>A0A0C9QQA6_9HYME</name>
<dbReference type="KEGG" id="fas:105272802"/>
<reference evidence="5" key="1">
    <citation type="submission" date="2015-01" db="EMBL/GenBank/DDBJ databases">
        <title>Transcriptome Assembly of Fopius arisanus.</title>
        <authorList>
            <person name="Geib S."/>
        </authorList>
    </citation>
    <scope>NUCLEOTIDE SEQUENCE</scope>
</reference>
<accession>A0A0C9QQA6</accession>
<keyword evidence="6" id="KW-1185">Reference proteome</keyword>
<evidence type="ECO:0000313" key="7">
    <source>
        <dbReference type="RefSeq" id="XP_011313330.1"/>
    </source>
</evidence>
<dbReference type="InterPro" id="IPR013162">
    <property type="entry name" value="CD80_C2-set"/>
</dbReference>
<dbReference type="GO" id="GO:0016020">
    <property type="term" value="C:membrane"/>
    <property type="evidence" value="ECO:0007669"/>
    <property type="project" value="UniProtKB-SubCell"/>
</dbReference>
<protein>
    <submittedName>
        <fullName evidence="5">Cd300c protein</fullName>
    </submittedName>
</protein>
<dbReference type="EMBL" id="GBYB01005879">
    <property type="protein sequence ID" value="JAG75646.1"/>
    <property type="molecule type" value="Transcribed_RNA"/>
</dbReference>
<evidence type="ECO:0000313" key="5">
    <source>
        <dbReference type="EMBL" id="JAG75646.1"/>
    </source>
</evidence>
<evidence type="ECO:0000256" key="3">
    <source>
        <dbReference type="ARBA" id="ARBA00023157"/>
    </source>
</evidence>
<evidence type="ECO:0000259" key="4">
    <source>
        <dbReference type="PROSITE" id="PS50835"/>
    </source>
</evidence>
<evidence type="ECO:0000256" key="2">
    <source>
        <dbReference type="ARBA" id="ARBA00023136"/>
    </source>
</evidence>
<dbReference type="Pfam" id="PF08205">
    <property type="entry name" value="C2-set_2"/>
    <property type="match status" value="1"/>
</dbReference>
<comment type="subcellular location">
    <subcellularLocation>
        <location evidence="1">Membrane</location>
        <topology evidence="1">Single-pass membrane protein</topology>
    </subcellularLocation>
</comment>
<keyword evidence="2" id="KW-0472">Membrane</keyword>
<dbReference type="Gene3D" id="2.60.40.10">
    <property type="entry name" value="Immunoglobulins"/>
    <property type="match status" value="2"/>
</dbReference>
<dbReference type="PANTHER" id="PTHR21261:SF17">
    <property type="entry name" value="BEAT VI"/>
    <property type="match status" value="1"/>
</dbReference>
<dbReference type="SMART" id="SM00409">
    <property type="entry name" value="IG"/>
    <property type="match status" value="1"/>
</dbReference>
<dbReference type="InterPro" id="IPR013783">
    <property type="entry name" value="Ig-like_fold"/>
</dbReference>
<dbReference type="OrthoDB" id="6351205at2759"/>
<feature type="domain" description="Ig-like" evidence="4">
    <location>
        <begin position="18"/>
        <end position="115"/>
    </location>
</feature>
<dbReference type="Pfam" id="PF13927">
    <property type="entry name" value="Ig_3"/>
    <property type="match status" value="1"/>
</dbReference>
<keyword evidence="3" id="KW-1015">Disulfide bond</keyword>
<dbReference type="PANTHER" id="PTHR21261">
    <property type="entry name" value="BEAT PROTEIN"/>
    <property type="match status" value="1"/>
</dbReference>
<accession>A0A9R1TPK7</accession>
<feature type="domain" description="Ig-like" evidence="4">
    <location>
        <begin position="136"/>
        <end position="237"/>
    </location>
</feature>
<reference evidence="7" key="2">
    <citation type="submission" date="2025-04" db="UniProtKB">
        <authorList>
            <consortium name="RefSeq"/>
        </authorList>
    </citation>
    <scope>IDENTIFICATION</scope>
</reference>
<dbReference type="InterPro" id="IPR036179">
    <property type="entry name" value="Ig-like_dom_sf"/>
</dbReference>
<dbReference type="InterPro" id="IPR003599">
    <property type="entry name" value="Ig_sub"/>
</dbReference>
<gene>
    <name evidence="5" type="primary">Cd300c</name>
    <name evidence="7" type="synonym">LOC105272802</name>
    <name evidence="5" type="ORF">g.9033</name>
</gene>
<proteinExistence type="predicted"/>
<evidence type="ECO:0000313" key="6">
    <source>
        <dbReference type="Proteomes" id="UP000694866"/>
    </source>
</evidence>
<dbReference type="InterPro" id="IPR007110">
    <property type="entry name" value="Ig-like_dom"/>
</dbReference>
<dbReference type="GeneID" id="105272802"/>
<dbReference type="SUPFAM" id="SSF48726">
    <property type="entry name" value="Immunoglobulin"/>
    <property type="match status" value="1"/>
</dbReference>